<protein>
    <submittedName>
        <fullName evidence="2">Uncharacterized protein</fullName>
    </submittedName>
</protein>
<keyword evidence="3" id="KW-1185">Reference proteome</keyword>
<gene>
    <name evidence="2" type="ORF">TIFTF001_031024</name>
</gene>
<reference evidence="2" key="1">
    <citation type="submission" date="2023-07" db="EMBL/GenBank/DDBJ databases">
        <title>draft genome sequence of fig (Ficus carica).</title>
        <authorList>
            <person name="Takahashi T."/>
            <person name="Nishimura K."/>
        </authorList>
    </citation>
    <scope>NUCLEOTIDE SEQUENCE</scope>
</reference>
<accession>A0AA88DU39</accession>
<dbReference type="Gramene" id="FCD_00033624-RA">
    <property type="protein sequence ID" value="FCD_00033624-RA:cds"/>
    <property type="gene ID" value="FCD_00033624"/>
</dbReference>
<name>A0AA88DU39_FICCA</name>
<sequence>MDGGRLLPASGGVILSPSPEKVTRTPRLATQAKSGLVDVSRDYRQPSRRSNM</sequence>
<evidence type="ECO:0000256" key="1">
    <source>
        <dbReference type="SAM" id="MobiDB-lite"/>
    </source>
</evidence>
<evidence type="ECO:0000313" key="3">
    <source>
        <dbReference type="Proteomes" id="UP001187192"/>
    </source>
</evidence>
<dbReference type="AlphaFoldDB" id="A0AA88DU39"/>
<comment type="caution">
    <text evidence="2">The sequence shown here is derived from an EMBL/GenBank/DDBJ whole genome shotgun (WGS) entry which is preliminary data.</text>
</comment>
<proteinExistence type="predicted"/>
<feature type="region of interest" description="Disordered" evidence="1">
    <location>
        <begin position="1"/>
        <end position="52"/>
    </location>
</feature>
<evidence type="ECO:0000313" key="2">
    <source>
        <dbReference type="EMBL" id="GMN61937.1"/>
    </source>
</evidence>
<dbReference type="Proteomes" id="UP001187192">
    <property type="component" value="Unassembled WGS sequence"/>
</dbReference>
<dbReference type="EMBL" id="BTGU01000120">
    <property type="protein sequence ID" value="GMN61937.1"/>
    <property type="molecule type" value="Genomic_DNA"/>
</dbReference>
<organism evidence="2 3">
    <name type="scientific">Ficus carica</name>
    <name type="common">Common fig</name>
    <dbReference type="NCBI Taxonomy" id="3494"/>
    <lineage>
        <taxon>Eukaryota</taxon>
        <taxon>Viridiplantae</taxon>
        <taxon>Streptophyta</taxon>
        <taxon>Embryophyta</taxon>
        <taxon>Tracheophyta</taxon>
        <taxon>Spermatophyta</taxon>
        <taxon>Magnoliopsida</taxon>
        <taxon>eudicotyledons</taxon>
        <taxon>Gunneridae</taxon>
        <taxon>Pentapetalae</taxon>
        <taxon>rosids</taxon>
        <taxon>fabids</taxon>
        <taxon>Rosales</taxon>
        <taxon>Moraceae</taxon>
        <taxon>Ficeae</taxon>
        <taxon>Ficus</taxon>
    </lineage>
</organism>